<dbReference type="InterPro" id="IPR050250">
    <property type="entry name" value="Macrolide_Exporter_MacB"/>
</dbReference>
<evidence type="ECO:0000256" key="5">
    <source>
        <dbReference type="ARBA" id="ARBA00023136"/>
    </source>
</evidence>
<dbReference type="PANTHER" id="PTHR30572:SF4">
    <property type="entry name" value="ABC TRANSPORTER PERMEASE YTRF"/>
    <property type="match status" value="1"/>
</dbReference>
<keyword evidence="5 7" id="KW-0472">Membrane</keyword>
<evidence type="ECO:0000256" key="7">
    <source>
        <dbReference type="SAM" id="Phobius"/>
    </source>
</evidence>
<feature type="transmembrane region" description="Helical" evidence="7">
    <location>
        <begin position="21"/>
        <end position="43"/>
    </location>
</feature>
<feature type="transmembrane region" description="Helical" evidence="7">
    <location>
        <begin position="269"/>
        <end position="291"/>
    </location>
</feature>
<sequence>MSFAGLCREAFRSLEANKGRSLLTILGIVIGIAAVIAMTSLIGGVRNGLISGMGLNAARIVHISCGEPLSEEDVEDLARLIPDYEAIEGTRDSYAEVRVGDKTINCGITGANPSFLEMTGATAKLAEGRIYTAAEAEARSRMALIGRNGIEAFFGSPGAEAVGKSIQLRGKSYTVIGVLDDGMTGTDYCNVYLPADTVSQDFSDGWDYLSSVVGLAREGADIESVQEQTIEQLAKIKSIPDESREDMIWVYSMKSSIDQLDTFMMSFQLIMGSVAGISLLVGGIGIMNMMLTNVTERIREIGVRRALGARGRDITLQFLTESATLCVTGGIMGTIAGYAIAWGLAFAAGAFGLDMGSMTDMGGAGATLTPAIEPAAIAIAVSISMLIGLIFGYYPARCAAKLDPVECLRYQ</sequence>
<evidence type="ECO:0008006" key="12">
    <source>
        <dbReference type="Google" id="ProtNLM"/>
    </source>
</evidence>
<evidence type="ECO:0000256" key="2">
    <source>
        <dbReference type="ARBA" id="ARBA00022475"/>
    </source>
</evidence>
<dbReference type="InterPro" id="IPR025857">
    <property type="entry name" value="MacB_PCD"/>
</dbReference>
<organism evidence="10 11">
    <name type="scientific">Collinsella intestinalis</name>
    <dbReference type="NCBI Taxonomy" id="147207"/>
    <lineage>
        <taxon>Bacteria</taxon>
        <taxon>Bacillati</taxon>
        <taxon>Actinomycetota</taxon>
        <taxon>Coriobacteriia</taxon>
        <taxon>Coriobacteriales</taxon>
        <taxon>Coriobacteriaceae</taxon>
        <taxon>Collinsella</taxon>
    </lineage>
</organism>
<dbReference type="PANTHER" id="PTHR30572">
    <property type="entry name" value="MEMBRANE COMPONENT OF TRANSPORTER-RELATED"/>
    <property type="match status" value="1"/>
</dbReference>
<feature type="transmembrane region" description="Helical" evidence="7">
    <location>
        <begin position="325"/>
        <end position="351"/>
    </location>
</feature>
<dbReference type="GO" id="GO:0005886">
    <property type="term" value="C:plasma membrane"/>
    <property type="evidence" value="ECO:0007669"/>
    <property type="project" value="UniProtKB-SubCell"/>
</dbReference>
<proteinExistence type="inferred from homology"/>
<evidence type="ECO:0000313" key="10">
    <source>
        <dbReference type="EMBL" id="RHD56425.1"/>
    </source>
</evidence>
<feature type="domain" description="ABC3 transporter permease C-terminal" evidence="8">
    <location>
        <begin position="273"/>
        <end position="404"/>
    </location>
</feature>
<evidence type="ECO:0000256" key="4">
    <source>
        <dbReference type="ARBA" id="ARBA00022989"/>
    </source>
</evidence>
<dbReference type="EMBL" id="QSJI01000002">
    <property type="protein sequence ID" value="RHD56425.1"/>
    <property type="molecule type" value="Genomic_DNA"/>
</dbReference>
<accession>A0A414FXT5</accession>
<keyword evidence="3 7" id="KW-0812">Transmembrane</keyword>
<evidence type="ECO:0000259" key="8">
    <source>
        <dbReference type="Pfam" id="PF02687"/>
    </source>
</evidence>
<name>A0A414FXT5_9ACTN</name>
<evidence type="ECO:0000313" key="11">
    <source>
        <dbReference type="Proteomes" id="UP000286050"/>
    </source>
</evidence>
<comment type="similarity">
    <text evidence="6">Belongs to the ABC-4 integral membrane protein family.</text>
</comment>
<gene>
    <name evidence="10" type="ORF">DW787_02375</name>
</gene>
<reference evidence="10 11" key="1">
    <citation type="submission" date="2018-08" db="EMBL/GenBank/DDBJ databases">
        <title>A genome reference for cultivated species of the human gut microbiota.</title>
        <authorList>
            <person name="Zou Y."/>
            <person name="Xue W."/>
            <person name="Luo G."/>
        </authorList>
    </citation>
    <scope>NUCLEOTIDE SEQUENCE [LARGE SCALE GENOMIC DNA]</scope>
    <source>
        <strain evidence="10 11">AM30-5LB</strain>
    </source>
</reference>
<dbReference type="AlphaFoldDB" id="A0A414FXT5"/>
<keyword evidence="2" id="KW-1003">Cell membrane</keyword>
<feature type="transmembrane region" description="Helical" evidence="7">
    <location>
        <begin position="371"/>
        <end position="394"/>
    </location>
</feature>
<comment type="caution">
    <text evidence="10">The sequence shown here is derived from an EMBL/GenBank/DDBJ whole genome shotgun (WGS) entry which is preliminary data.</text>
</comment>
<evidence type="ECO:0000259" key="9">
    <source>
        <dbReference type="Pfam" id="PF12704"/>
    </source>
</evidence>
<keyword evidence="4 7" id="KW-1133">Transmembrane helix</keyword>
<comment type="subcellular location">
    <subcellularLocation>
        <location evidence="1">Cell membrane</location>
        <topology evidence="1">Multi-pass membrane protein</topology>
    </subcellularLocation>
</comment>
<evidence type="ECO:0000256" key="6">
    <source>
        <dbReference type="ARBA" id="ARBA00038076"/>
    </source>
</evidence>
<dbReference type="Proteomes" id="UP000286050">
    <property type="component" value="Unassembled WGS sequence"/>
</dbReference>
<feature type="domain" description="MacB-like periplasmic core" evidence="9">
    <location>
        <begin position="21"/>
        <end position="229"/>
    </location>
</feature>
<dbReference type="Pfam" id="PF12704">
    <property type="entry name" value="MacB_PCD"/>
    <property type="match status" value="1"/>
</dbReference>
<dbReference type="GO" id="GO:0022857">
    <property type="term" value="F:transmembrane transporter activity"/>
    <property type="evidence" value="ECO:0007669"/>
    <property type="project" value="TreeGrafter"/>
</dbReference>
<dbReference type="RefSeq" id="WP_118271486.1">
    <property type="nucleotide sequence ID" value="NZ_QSJI01000002.1"/>
</dbReference>
<dbReference type="Pfam" id="PF02687">
    <property type="entry name" value="FtsX"/>
    <property type="match status" value="1"/>
</dbReference>
<dbReference type="InterPro" id="IPR003838">
    <property type="entry name" value="ABC3_permease_C"/>
</dbReference>
<evidence type="ECO:0000256" key="3">
    <source>
        <dbReference type="ARBA" id="ARBA00022692"/>
    </source>
</evidence>
<evidence type="ECO:0000256" key="1">
    <source>
        <dbReference type="ARBA" id="ARBA00004651"/>
    </source>
</evidence>
<protein>
    <recommendedName>
        <fullName evidence="12">Macrolide export ATP-binding/permease protein MacB</fullName>
    </recommendedName>
</protein>